<dbReference type="AlphaFoldDB" id="D2HXM7"/>
<keyword evidence="2" id="KW-0812">Transmembrane</keyword>
<gene>
    <name evidence="3" type="ORF">PANDA_017401</name>
</gene>
<dbReference type="InParanoid" id="D2HXM7"/>
<sequence length="207" mass="23184">MSSKVVYVQIRGAYIAFVDHSLTGKRHWVLTSRLSRLDPVLTHCKGFWLGTWCVQVQLVNIRGSSEGPNVPPDAQQRLKELGSNSPPQRNWKGIAIALLVILVVCSLITMSVILLTPDELTNSSETRLSLEDLFRRDFVLHDPGARWINVYKWLEEVKAELVWKLRLILGGHLGTLNALPKEKEGVEQALASLGCSAAMPFIMLFLN</sequence>
<keyword evidence="2" id="KW-0472">Membrane</keyword>
<accession>D2HXM7</accession>
<proteinExistence type="predicted"/>
<evidence type="ECO:0000313" key="3">
    <source>
        <dbReference type="EMBL" id="EFB16043.1"/>
    </source>
</evidence>
<feature type="transmembrane region" description="Helical" evidence="2">
    <location>
        <begin position="94"/>
        <end position="115"/>
    </location>
</feature>
<protein>
    <submittedName>
        <fullName evidence="3">Uncharacterized protein</fullName>
    </submittedName>
</protein>
<feature type="region of interest" description="Disordered" evidence="1">
    <location>
        <begin position="65"/>
        <end position="85"/>
    </location>
</feature>
<dbReference type="EMBL" id="GL193634">
    <property type="protein sequence ID" value="EFB16043.1"/>
    <property type="molecule type" value="Genomic_DNA"/>
</dbReference>
<organism evidence="3">
    <name type="scientific">Ailuropoda melanoleuca</name>
    <name type="common">Giant panda</name>
    <dbReference type="NCBI Taxonomy" id="9646"/>
    <lineage>
        <taxon>Eukaryota</taxon>
        <taxon>Metazoa</taxon>
        <taxon>Chordata</taxon>
        <taxon>Craniata</taxon>
        <taxon>Vertebrata</taxon>
        <taxon>Euteleostomi</taxon>
        <taxon>Mammalia</taxon>
        <taxon>Eutheria</taxon>
        <taxon>Laurasiatheria</taxon>
        <taxon>Carnivora</taxon>
        <taxon>Caniformia</taxon>
        <taxon>Ursidae</taxon>
        <taxon>Ailuropoda</taxon>
    </lineage>
</organism>
<reference evidence="3" key="1">
    <citation type="journal article" date="2010" name="Nature">
        <title>The sequence and de novo assembly of the giant panda genome.</title>
        <authorList>
            <person name="Li R."/>
            <person name="Fan W."/>
            <person name="Tian G."/>
            <person name="Zhu H."/>
            <person name="He L."/>
            <person name="Cai J."/>
            <person name="Huang Q."/>
            <person name="Cai Q."/>
            <person name="Li B."/>
            <person name="Bai Y."/>
            <person name="Zhang Z."/>
            <person name="Zhang Y."/>
            <person name="Wang W."/>
            <person name="Li J."/>
            <person name="Wei F."/>
            <person name="Li H."/>
            <person name="Jian M."/>
            <person name="Li J."/>
            <person name="Zhang Z."/>
            <person name="Nielsen R."/>
            <person name="Li D."/>
            <person name="Gu W."/>
            <person name="Yang Z."/>
            <person name="Xuan Z."/>
            <person name="Ryder O.A."/>
            <person name="Leung F.C."/>
            <person name="Zhou Y."/>
            <person name="Cao J."/>
            <person name="Sun X."/>
            <person name="Fu Y."/>
            <person name="Fang X."/>
            <person name="Guo X."/>
            <person name="Wang B."/>
            <person name="Hou R."/>
            <person name="Shen F."/>
            <person name="Mu B."/>
            <person name="Ni P."/>
            <person name="Lin R."/>
            <person name="Qian W."/>
            <person name="Wang G."/>
            <person name="Yu C."/>
            <person name="Nie W."/>
            <person name="Wang J."/>
            <person name="Wu Z."/>
            <person name="Liang H."/>
            <person name="Min J."/>
            <person name="Wu Q."/>
            <person name="Cheng S."/>
            <person name="Ruan J."/>
            <person name="Wang M."/>
            <person name="Shi Z."/>
            <person name="Wen M."/>
            <person name="Liu B."/>
            <person name="Ren X."/>
            <person name="Zheng H."/>
            <person name="Dong D."/>
            <person name="Cook K."/>
            <person name="Shan G."/>
            <person name="Zhang H."/>
            <person name="Kosiol C."/>
            <person name="Xie X."/>
            <person name="Lu Z."/>
            <person name="Zheng H."/>
            <person name="Li Y."/>
            <person name="Steiner C.C."/>
            <person name="Lam T.T."/>
            <person name="Lin S."/>
            <person name="Zhang Q."/>
            <person name="Li G."/>
            <person name="Tian J."/>
            <person name="Gong T."/>
            <person name="Liu H."/>
            <person name="Zhang D."/>
            <person name="Fang L."/>
            <person name="Ye C."/>
            <person name="Zhang J."/>
            <person name="Hu W."/>
            <person name="Xu A."/>
            <person name="Ren Y."/>
            <person name="Zhang G."/>
            <person name="Bruford M.W."/>
            <person name="Li Q."/>
            <person name="Ma L."/>
            <person name="Guo Y."/>
            <person name="An N."/>
            <person name="Hu Y."/>
            <person name="Zheng Y."/>
            <person name="Shi Y."/>
            <person name="Li Z."/>
            <person name="Liu Q."/>
            <person name="Chen Y."/>
            <person name="Zhao J."/>
            <person name="Qu N."/>
            <person name="Zhao S."/>
            <person name="Tian F."/>
            <person name="Wang X."/>
            <person name="Wang H."/>
            <person name="Xu L."/>
            <person name="Liu X."/>
            <person name="Vinar T."/>
            <person name="Wang Y."/>
            <person name="Lam T.W."/>
            <person name="Yiu S.M."/>
            <person name="Liu S."/>
            <person name="Zhang H."/>
            <person name="Li D."/>
            <person name="Huang Y."/>
            <person name="Wang X."/>
            <person name="Yang G."/>
            <person name="Jiang Z."/>
            <person name="Wang J."/>
            <person name="Qin N."/>
            <person name="Li L."/>
            <person name="Li J."/>
            <person name="Bolund L."/>
            <person name="Kristiansen K."/>
            <person name="Wong G.K."/>
            <person name="Olson M."/>
            <person name="Zhang X."/>
            <person name="Li S."/>
            <person name="Yang H."/>
            <person name="Wang J."/>
            <person name="Wang J."/>
        </authorList>
    </citation>
    <scope>NUCLEOTIDE SEQUENCE [LARGE SCALE GENOMIC DNA]</scope>
</reference>
<keyword evidence="2" id="KW-1133">Transmembrane helix</keyword>
<evidence type="ECO:0000256" key="2">
    <source>
        <dbReference type="SAM" id="Phobius"/>
    </source>
</evidence>
<evidence type="ECO:0000256" key="1">
    <source>
        <dbReference type="SAM" id="MobiDB-lite"/>
    </source>
</evidence>
<name>D2HXM7_AILME</name>
<dbReference type="HOGENOM" id="CLU_179705_0_0_1"/>